<keyword evidence="1" id="KW-0812">Transmembrane</keyword>
<protein>
    <submittedName>
        <fullName evidence="2">TrgA family protein</fullName>
    </submittedName>
</protein>
<proteinExistence type="predicted"/>
<feature type="transmembrane region" description="Helical" evidence="1">
    <location>
        <begin position="45"/>
        <end position="61"/>
    </location>
</feature>
<feature type="transmembrane region" description="Helical" evidence="1">
    <location>
        <begin position="127"/>
        <end position="148"/>
    </location>
</feature>
<accession>A0A6L5Z1T2</accession>
<dbReference type="InterPro" id="IPR047784">
    <property type="entry name" value="TrgA"/>
</dbReference>
<evidence type="ECO:0000256" key="1">
    <source>
        <dbReference type="SAM" id="Phobius"/>
    </source>
</evidence>
<evidence type="ECO:0000313" key="3">
    <source>
        <dbReference type="Proteomes" id="UP000474957"/>
    </source>
</evidence>
<keyword evidence="1" id="KW-1133">Transmembrane helix</keyword>
<organism evidence="2 3">
    <name type="scientific">Halovulum marinum</name>
    <dbReference type="NCBI Taxonomy" id="2662447"/>
    <lineage>
        <taxon>Bacteria</taxon>
        <taxon>Pseudomonadati</taxon>
        <taxon>Pseudomonadota</taxon>
        <taxon>Alphaproteobacteria</taxon>
        <taxon>Rhodobacterales</taxon>
        <taxon>Paracoccaceae</taxon>
        <taxon>Halovulum</taxon>
    </lineage>
</organism>
<sequence length="156" mass="17601">MPQPVMPTAARMVAALALCAVSLLMVLVLNRFYPEEEFWRDWPEMFYLFGAVGFLVGWKSTGRRIAEEGGTGIGLGLRAAVTVAAWILFILSANHLWQQIGKARLRGEDPKQAVYLMAEKFMEYGTFMLNLKLVLIAAFMGITVGVLVRNTHHRWR</sequence>
<feature type="transmembrane region" description="Helical" evidence="1">
    <location>
        <begin position="73"/>
        <end position="97"/>
    </location>
</feature>
<dbReference type="Proteomes" id="UP000474957">
    <property type="component" value="Unassembled WGS sequence"/>
</dbReference>
<keyword evidence="1" id="KW-0472">Membrane</keyword>
<keyword evidence="3" id="KW-1185">Reference proteome</keyword>
<dbReference type="AlphaFoldDB" id="A0A6L5Z1T2"/>
<comment type="caution">
    <text evidence="2">The sequence shown here is derived from an EMBL/GenBank/DDBJ whole genome shotgun (WGS) entry which is preliminary data.</text>
</comment>
<feature type="transmembrane region" description="Helical" evidence="1">
    <location>
        <begin position="12"/>
        <end position="33"/>
    </location>
</feature>
<dbReference type="RefSeq" id="WP_154447017.1">
    <property type="nucleotide sequence ID" value="NZ_WIND01000010.1"/>
</dbReference>
<dbReference type="NCBIfam" id="NF033773">
    <property type="entry name" value="tellur_TrgA"/>
    <property type="match status" value="1"/>
</dbReference>
<name>A0A6L5Z1T2_9RHOB</name>
<gene>
    <name evidence="2" type="ORF">GE300_13005</name>
</gene>
<dbReference type="EMBL" id="WIND01000010">
    <property type="protein sequence ID" value="MSU90523.1"/>
    <property type="molecule type" value="Genomic_DNA"/>
</dbReference>
<reference evidence="2 3" key="1">
    <citation type="submission" date="2019-10" db="EMBL/GenBank/DDBJ databases">
        <title>Cognatihalovulum marinum gen. nov. sp. nov., a new member of the family Rhodobacteraceae isolated from deep seawater of the Northwest Indian Ocean.</title>
        <authorList>
            <person name="Ruan C."/>
            <person name="Wang J."/>
            <person name="Zheng X."/>
            <person name="Song L."/>
            <person name="Zhu Y."/>
            <person name="Huang Y."/>
            <person name="Lu Z."/>
            <person name="Du W."/>
            <person name="Huang L."/>
            <person name="Dai X."/>
        </authorList>
    </citation>
    <scope>NUCLEOTIDE SEQUENCE [LARGE SCALE GENOMIC DNA]</scope>
    <source>
        <strain evidence="2 3">2CG4</strain>
    </source>
</reference>
<evidence type="ECO:0000313" key="2">
    <source>
        <dbReference type="EMBL" id="MSU90523.1"/>
    </source>
</evidence>